<sequence>MKNLVQLSLQGLRWILGDASSSASPSHPHYRLSPIDGSKIALPTPQQLAFQDKEIGVIIHFNIATFISSDGCNFQRHLLPDRDIFSPDQLSTDNWMEAITALGAKTATYVAKHNCGFTTWPTKISFPSTHGNGIVPYNYSIQHSPLAGQNIVAQFTESAKRYDVDPGFYYSLDYNNFLNVYNFDVNDTGLASGQVPITRETYDNIVMAQLEELWSSNGKLTEIWFDGGFVDSQIDRLRKLLAKYQPDAVCFNGCGADGSCVTPNPIRWVGTEEGHAPIDNWSTGVSNDGGDPESEFFAPAECDTATYANGRWFWGEGVAARSYAQMVQLYHETVGRNCFLELGVSPNRHGLIDPEHAEVYAQLGQFVRECYDHPVEYTRKIHKDGSIEFSFDEPTSIDRVVLMEDQTNGQVIRSYGVFAQIEGQGKSWQKLSGGKSVGHKKIDLFDETVKVTRVMVNSTFVDTPKWRDVSLHLCDRP</sequence>
<evidence type="ECO:0000256" key="2">
    <source>
        <dbReference type="ARBA" id="ARBA00012662"/>
    </source>
</evidence>
<dbReference type="InParanoid" id="A0A1Y1UFE6"/>
<name>A0A1Y1UFE6_9TREE</name>
<evidence type="ECO:0000259" key="6">
    <source>
        <dbReference type="Pfam" id="PF01120"/>
    </source>
</evidence>
<comment type="similarity">
    <text evidence="1">Belongs to the glycosyl hydrolase 29 family.</text>
</comment>
<dbReference type="InterPro" id="IPR000933">
    <property type="entry name" value="Glyco_hydro_29"/>
</dbReference>
<dbReference type="STRING" id="4999.A0A1Y1UFE6"/>
<dbReference type="GeneID" id="33560112"/>
<dbReference type="InterPro" id="IPR057739">
    <property type="entry name" value="Glyco_hydro_29_N"/>
</dbReference>
<dbReference type="Gene3D" id="3.20.20.80">
    <property type="entry name" value="Glycosidases"/>
    <property type="match status" value="1"/>
</dbReference>
<dbReference type="SMART" id="SM00812">
    <property type="entry name" value="Alpha_L_fucos"/>
    <property type="match status" value="1"/>
</dbReference>
<dbReference type="PANTHER" id="PTHR10030">
    <property type="entry name" value="ALPHA-L-FUCOSIDASE"/>
    <property type="match status" value="1"/>
</dbReference>
<evidence type="ECO:0000256" key="4">
    <source>
        <dbReference type="ARBA" id="ARBA00022801"/>
    </source>
</evidence>
<keyword evidence="8" id="KW-1185">Reference proteome</keyword>
<protein>
    <recommendedName>
        <fullName evidence="2">alpha-L-fucosidase</fullName>
        <ecNumber evidence="2">3.2.1.51</ecNumber>
    </recommendedName>
</protein>
<dbReference type="EMBL" id="NBSH01000007">
    <property type="protein sequence ID" value="ORX36781.1"/>
    <property type="molecule type" value="Genomic_DNA"/>
</dbReference>
<dbReference type="Proteomes" id="UP000193218">
    <property type="component" value="Unassembled WGS sequence"/>
</dbReference>
<accession>A0A1Y1UFE6</accession>
<feature type="domain" description="Glycoside hydrolase family 29 N-terminal" evidence="6">
    <location>
        <begin position="83"/>
        <end position="368"/>
    </location>
</feature>
<evidence type="ECO:0000313" key="7">
    <source>
        <dbReference type="EMBL" id="ORX36781.1"/>
    </source>
</evidence>
<dbReference type="PANTHER" id="PTHR10030:SF37">
    <property type="entry name" value="ALPHA-L-FUCOSIDASE-RELATED"/>
    <property type="match status" value="1"/>
</dbReference>
<dbReference type="GO" id="GO:0016139">
    <property type="term" value="P:glycoside catabolic process"/>
    <property type="evidence" value="ECO:0007669"/>
    <property type="project" value="TreeGrafter"/>
</dbReference>
<reference evidence="7 8" key="1">
    <citation type="submission" date="2017-03" db="EMBL/GenBank/DDBJ databases">
        <title>Widespread Adenine N6-methylation of Active Genes in Fungi.</title>
        <authorList>
            <consortium name="DOE Joint Genome Institute"/>
            <person name="Mondo S.J."/>
            <person name="Dannebaum R.O."/>
            <person name="Kuo R.C."/>
            <person name="Louie K.B."/>
            <person name="Bewick A.J."/>
            <person name="Labutti K."/>
            <person name="Haridas S."/>
            <person name="Kuo A."/>
            <person name="Salamov A."/>
            <person name="Ahrendt S.R."/>
            <person name="Lau R."/>
            <person name="Bowen B.P."/>
            <person name="Lipzen A."/>
            <person name="Sullivan W."/>
            <person name="Andreopoulos W.B."/>
            <person name="Clum A."/>
            <person name="Lindquist E."/>
            <person name="Daum C."/>
            <person name="Northen T.R."/>
            <person name="Ramamoorthy G."/>
            <person name="Schmitz R.J."/>
            <person name="Gryganskyi A."/>
            <person name="Culley D."/>
            <person name="Magnuson J."/>
            <person name="James T.Y."/>
            <person name="O'Malley M.A."/>
            <person name="Stajich J.E."/>
            <person name="Spatafora J.W."/>
            <person name="Visel A."/>
            <person name="Grigoriev I.V."/>
        </authorList>
    </citation>
    <scope>NUCLEOTIDE SEQUENCE [LARGE SCALE GENOMIC DNA]</scope>
    <source>
        <strain evidence="7 8">NRRL Y-17943</strain>
    </source>
</reference>
<evidence type="ECO:0000256" key="3">
    <source>
        <dbReference type="ARBA" id="ARBA00022729"/>
    </source>
</evidence>
<gene>
    <name evidence="7" type="ORF">BD324DRAFT_651265</name>
</gene>
<dbReference type="RefSeq" id="XP_021870850.1">
    <property type="nucleotide sequence ID" value="XM_022018303.1"/>
</dbReference>
<dbReference type="GO" id="GO:0004560">
    <property type="term" value="F:alpha-L-fucosidase activity"/>
    <property type="evidence" value="ECO:0007669"/>
    <property type="project" value="UniProtKB-EC"/>
</dbReference>
<comment type="caution">
    <text evidence="7">The sequence shown here is derived from an EMBL/GenBank/DDBJ whole genome shotgun (WGS) entry which is preliminary data.</text>
</comment>
<dbReference type="Pfam" id="PF01120">
    <property type="entry name" value="Alpha_L_fucos"/>
    <property type="match status" value="1"/>
</dbReference>
<dbReference type="GO" id="GO:0006004">
    <property type="term" value="P:fucose metabolic process"/>
    <property type="evidence" value="ECO:0007669"/>
    <property type="project" value="TreeGrafter"/>
</dbReference>
<keyword evidence="4" id="KW-0378">Hydrolase</keyword>
<evidence type="ECO:0000256" key="1">
    <source>
        <dbReference type="ARBA" id="ARBA00007951"/>
    </source>
</evidence>
<dbReference type="AlphaFoldDB" id="A0A1Y1UFE6"/>
<proteinExistence type="inferred from homology"/>
<organism evidence="7 8">
    <name type="scientific">Kockovaella imperatae</name>
    <dbReference type="NCBI Taxonomy" id="4999"/>
    <lineage>
        <taxon>Eukaryota</taxon>
        <taxon>Fungi</taxon>
        <taxon>Dikarya</taxon>
        <taxon>Basidiomycota</taxon>
        <taxon>Agaricomycotina</taxon>
        <taxon>Tremellomycetes</taxon>
        <taxon>Tremellales</taxon>
        <taxon>Cuniculitremaceae</taxon>
        <taxon>Kockovaella</taxon>
    </lineage>
</organism>
<dbReference type="InterPro" id="IPR017853">
    <property type="entry name" value="GH"/>
</dbReference>
<evidence type="ECO:0000256" key="5">
    <source>
        <dbReference type="ARBA" id="ARBA00023295"/>
    </source>
</evidence>
<dbReference type="EC" id="3.2.1.51" evidence="2"/>
<dbReference type="OrthoDB" id="6039950at2759"/>
<keyword evidence="5" id="KW-0326">Glycosidase</keyword>
<keyword evidence="3" id="KW-0732">Signal</keyword>
<dbReference type="SUPFAM" id="SSF51445">
    <property type="entry name" value="(Trans)glycosidases"/>
    <property type="match status" value="1"/>
</dbReference>
<dbReference type="Gene3D" id="2.60.120.260">
    <property type="entry name" value="Galactose-binding domain-like"/>
    <property type="match status" value="1"/>
</dbReference>
<evidence type="ECO:0000313" key="8">
    <source>
        <dbReference type="Proteomes" id="UP000193218"/>
    </source>
</evidence>